<keyword evidence="6 9" id="KW-1133">Transmembrane helix</keyword>
<evidence type="ECO:0000313" key="13">
    <source>
        <dbReference type="Proteomes" id="UP000223527"/>
    </source>
</evidence>
<reference evidence="12 13" key="1">
    <citation type="submission" date="2017-10" db="EMBL/GenBank/DDBJ databases">
        <authorList>
            <person name="Banno H."/>
            <person name="Chua N.-H."/>
        </authorList>
    </citation>
    <scope>NUCLEOTIDE SEQUENCE [LARGE SCALE GENOMIC DNA]</scope>
    <source>
        <strain evidence="12 13">YW11</strain>
    </source>
</reference>
<dbReference type="SUPFAM" id="SSF160240">
    <property type="entry name" value="Cation efflux protein cytoplasmic domain-like"/>
    <property type="match status" value="1"/>
</dbReference>
<evidence type="ECO:0000259" key="11">
    <source>
        <dbReference type="Pfam" id="PF16916"/>
    </source>
</evidence>
<dbReference type="NCBIfam" id="TIGR01297">
    <property type="entry name" value="CDF"/>
    <property type="match status" value="1"/>
</dbReference>
<proteinExistence type="inferred from homology"/>
<dbReference type="InterPro" id="IPR050681">
    <property type="entry name" value="CDF/SLC30A"/>
</dbReference>
<dbReference type="InterPro" id="IPR027469">
    <property type="entry name" value="Cation_efflux_TMD_sf"/>
</dbReference>
<accession>A0A2C6XZY3</accession>
<dbReference type="Pfam" id="PF16916">
    <property type="entry name" value="ZT_dimer"/>
    <property type="match status" value="1"/>
</dbReference>
<keyword evidence="13" id="KW-1185">Reference proteome</keyword>
<evidence type="ECO:0000256" key="8">
    <source>
        <dbReference type="ARBA" id="ARBA00023136"/>
    </source>
</evidence>
<evidence type="ECO:0000256" key="6">
    <source>
        <dbReference type="ARBA" id="ARBA00022989"/>
    </source>
</evidence>
<keyword evidence="5" id="KW-0862">Zinc</keyword>
<dbReference type="RefSeq" id="WP_099096365.1">
    <property type="nucleotide sequence ID" value="NZ_PDNU01000031.1"/>
</dbReference>
<keyword evidence="3" id="KW-0813">Transport</keyword>
<dbReference type="InterPro" id="IPR002524">
    <property type="entry name" value="Cation_efflux"/>
</dbReference>
<protein>
    <submittedName>
        <fullName evidence="12">Cation transporter</fullName>
    </submittedName>
</protein>
<evidence type="ECO:0000256" key="7">
    <source>
        <dbReference type="ARBA" id="ARBA00023065"/>
    </source>
</evidence>
<dbReference type="Pfam" id="PF01545">
    <property type="entry name" value="Cation_efflux"/>
    <property type="match status" value="1"/>
</dbReference>
<evidence type="ECO:0000259" key="10">
    <source>
        <dbReference type="Pfam" id="PF01545"/>
    </source>
</evidence>
<dbReference type="GO" id="GO:0005886">
    <property type="term" value="C:plasma membrane"/>
    <property type="evidence" value="ECO:0007669"/>
    <property type="project" value="TreeGrafter"/>
</dbReference>
<name>A0A2C6XZY3_9PROT</name>
<dbReference type="SUPFAM" id="SSF161111">
    <property type="entry name" value="Cation efflux protein transmembrane domain-like"/>
    <property type="match status" value="1"/>
</dbReference>
<evidence type="ECO:0000256" key="4">
    <source>
        <dbReference type="ARBA" id="ARBA00022692"/>
    </source>
</evidence>
<dbReference type="InterPro" id="IPR058533">
    <property type="entry name" value="Cation_efflux_TM"/>
</dbReference>
<dbReference type="InterPro" id="IPR036837">
    <property type="entry name" value="Cation_efflux_CTD_sf"/>
</dbReference>
<dbReference type="GO" id="GO:0005385">
    <property type="term" value="F:zinc ion transmembrane transporter activity"/>
    <property type="evidence" value="ECO:0007669"/>
    <property type="project" value="TreeGrafter"/>
</dbReference>
<dbReference type="InterPro" id="IPR027470">
    <property type="entry name" value="Cation_efflux_CTD"/>
</dbReference>
<feature type="transmembrane region" description="Helical" evidence="9">
    <location>
        <begin position="52"/>
        <end position="69"/>
    </location>
</feature>
<dbReference type="PANTHER" id="PTHR11562">
    <property type="entry name" value="CATION EFFLUX PROTEIN/ ZINC TRANSPORTER"/>
    <property type="match status" value="1"/>
</dbReference>
<dbReference type="Proteomes" id="UP000223527">
    <property type="component" value="Unassembled WGS sequence"/>
</dbReference>
<feature type="transmembrane region" description="Helical" evidence="9">
    <location>
        <begin position="22"/>
        <end position="46"/>
    </location>
</feature>
<evidence type="ECO:0000256" key="2">
    <source>
        <dbReference type="ARBA" id="ARBA00008873"/>
    </source>
</evidence>
<feature type="transmembrane region" description="Helical" evidence="9">
    <location>
        <begin position="185"/>
        <end position="204"/>
    </location>
</feature>
<feature type="transmembrane region" description="Helical" evidence="9">
    <location>
        <begin position="120"/>
        <end position="143"/>
    </location>
</feature>
<comment type="subcellular location">
    <subcellularLocation>
        <location evidence="1">Membrane</location>
        <topology evidence="1">Multi-pass membrane protein</topology>
    </subcellularLocation>
</comment>
<dbReference type="AlphaFoldDB" id="A0A2C6XZY3"/>
<evidence type="ECO:0000313" key="12">
    <source>
        <dbReference type="EMBL" id="PHK94092.1"/>
    </source>
</evidence>
<dbReference type="PANTHER" id="PTHR11562:SF17">
    <property type="entry name" value="RE54080P-RELATED"/>
    <property type="match status" value="1"/>
</dbReference>
<keyword evidence="8 9" id="KW-0472">Membrane</keyword>
<comment type="caution">
    <text evidence="12">The sequence shown here is derived from an EMBL/GenBank/DDBJ whole genome shotgun (WGS) entry which is preliminary data.</text>
</comment>
<feature type="domain" description="Cation efflux protein cytoplasmic" evidence="11">
    <location>
        <begin position="218"/>
        <end position="293"/>
    </location>
</feature>
<keyword evidence="7" id="KW-0406">Ion transport</keyword>
<evidence type="ECO:0000256" key="1">
    <source>
        <dbReference type="ARBA" id="ARBA00004141"/>
    </source>
</evidence>
<feature type="domain" description="Cation efflux protein transmembrane" evidence="10">
    <location>
        <begin position="22"/>
        <end position="214"/>
    </location>
</feature>
<keyword evidence="5" id="KW-0864">Zinc transport</keyword>
<feature type="transmembrane region" description="Helical" evidence="9">
    <location>
        <begin position="155"/>
        <end position="179"/>
    </location>
</feature>
<evidence type="ECO:0000256" key="9">
    <source>
        <dbReference type="SAM" id="Phobius"/>
    </source>
</evidence>
<organism evidence="12 13">
    <name type="scientific">Teichococcus rhizosphaerae</name>
    <dbReference type="NCBI Taxonomy" id="1335062"/>
    <lineage>
        <taxon>Bacteria</taxon>
        <taxon>Pseudomonadati</taxon>
        <taxon>Pseudomonadota</taxon>
        <taxon>Alphaproteobacteria</taxon>
        <taxon>Acetobacterales</taxon>
        <taxon>Roseomonadaceae</taxon>
        <taxon>Roseomonas</taxon>
    </lineage>
</organism>
<sequence length="308" mass="33697">MAHHHHHGGTEAKDSPGRGRRLLVALALNLGITAAEVVGGVISGSLAMLADAAHNFSDAGSVLVSYVAWRISRRDVDRRRTFGYGRSETVGALINLTTLFVIGFYLLYEAADRFMNPAEVAGKTMLIVGLIALVEDAASAWVLRKDIGSLNVKSTYLHMIADALATVGLIVGALAIMVWGERVQWVDPAITAAISVYIFIHAWHEIREAVAVLMNSAPRDFDYEAVLAELRAAPGVRDVHHIHVWQPEEGKVALEAHLAVEDLPLGEVTDIKERLKAKLRDRFEIGHATLEFELAGRFRHGRQLLGDP</sequence>
<feature type="transmembrane region" description="Helical" evidence="9">
    <location>
        <begin position="90"/>
        <end position="108"/>
    </location>
</feature>
<dbReference type="Gene3D" id="1.20.1510.10">
    <property type="entry name" value="Cation efflux protein transmembrane domain"/>
    <property type="match status" value="1"/>
</dbReference>
<evidence type="ECO:0000256" key="5">
    <source>
        <dbReference type="ARBA" id="ARBA00022906"/>
    </source>
</evidence>
<comment type="similarity">
    <text evidence="2">Belongs to the cation diffusion facilitator (CDF) transporter (TC 2.A.4) family. SLC30A subfamily.</text>
</comment>
<dbReference type="Gene3D" id="3.30.70.1350">
    <property type="entry name" value="Cation efflux protein, cytoplasmic domain"/>
    <property type="match status" value="1"/>
</dbReference>
<evidence type="ECO:0000256" key="3">
    <source>
        <dbReference type="ARBA" id="ARBA00022448"/>
    </source>
</evidence>
<keyword evidence="4 9" id="KW-0812">Transmembrane</keyword>
<dbReference type="OrthoDB" id="9809646at2"/>
<gene>
    <name evidence="12" type="ORF">CR162_15110</name>
</gene>
<dbReference type="EMBL" id="PDNU01000031">
    <property type="protein sequence ID" value="PHK94092.1"/>
    <property type="molecule type" value="Genomic_DNA"/>
</dbReference>